<name>A0A4C1T6E7_EUMVA</name>
<accession>A0A4C1T6E7</accession>
<dbReference type="EMBL" id="BGZK01000033">
    <property type="protein sequence ID" value="GBP09048.1"/>
    <property type="molecule type" value="Genomic_DNA"/>
</dbReference>
<dbReference type="OrthoDB" id="413361at2759"/>
<gene>
    <name evidence="2" type="ORF">EVAR_78386_1</name>
</gene>
<keyword evidence="3" id="KW-1185">Reference proteome</keyword>
<feature type="domain" description="Retrovirus-related Pol polyprotein from transposon TNT 1-94-like beta-barrel" evidence="1">
    <location>
        <begin position="14"/>
        <end position="94"/>
    </location>
</feature>
<dbReference type="Proteomes" id="UP000299102">
    <property type="component" value="Unassembled WGS sequence"/>
</dbReference>
<dbReference type="InterPro" id="IPR054722">
    <property type="entry name" value="PolX-like_BBD"/>
</dbReference>
<protein>
    <recommendedName>
        <fullName evidence="1">Retrovirus-related Pol polyprotein from transposon TNT 1-94-like beta-barrel domain-containing protein</fullName>
    </recommendedName>
</protein>
<dbReference type="STRING" id="151549.A0A4C1T6E7"/>
<organism evidence="2 3">
    <name type="scientific">Eumeta variegata</name>
    <name type="common">Bagworm moth</name>
    <name type="synonym">Eumeta japonica</name>
    <dbReference type="NCBI Taxonomy" id="151549"/>
    <lineage>
        <taxon>Eukaryota</taxon>
        <taxon>Metazoa</taxon>
        <taxon>Ecdysozoa</taxon>
        <taxon>Arthropoda</taxon>
        <taxon>Hexapoda</taxon>
        <taxon>Insecta</taxon>
        <taxon>Pterygota</taxon>
        <taxon>Neoptera</taxon>
        <taxon>Endopterygota</taxon>
        <taxon>Lepidoptera</taxon>
        <taxon>Glossata</taxon>
        <taxon>Ditrysia</taxon>
        <taxon>Tineoidea</taxon>
        <taxon>Psychidae</taxon>
        <taxon>Oiketicinae</taxon>
        <taxon>Eumeta</taxon>
    </lineage>
</organism>
<dbReference type="AlphaFoldDB" id="A0A4C1T6E7"/>
<sequence length="150" mass="16807">MGKVVSKAIIYRDWYIDSGASVHLTANTDWIASRYRKVKEEIIVANQETVSVTCAGDVKIITTVNGSERDIEDVFCVPELTTNLISVSKLIEKGNRVYFNKDGSLIHNRDGDLVTTATLLNGVYRLNTQEQLIAAVTTSGHIWHRRLDQQ</sequence>
<evidence type="ECO:0000259" key="1">
    <source>
        <dbReference type="Pfam" id="PF22936"/>
    </source>
</evidence>
<dbReference type="Pfam" id="PF22936">
    <property type="entry name" value="Pol_BBD"/>
    <property type="match status" value="1"/>
</dbReference>
<comment type="caution">
    <text evidence="2">The sequence shown here is derived from an EMBL/GenBank/DDBJ whole genome shotgun (WGS) entry which is preliminary data.</text>
</comment>
<reference evidence="2 3" key="1">
    <citation type="journal article" date="2019" name="Commun. Biol.">
        <title>The bagworm genome reveals a unique fibroin gene that provides high tensile strength.</title>
        <authorList>
            <person name="Kono N."/>
            <person name="Nakamura H."/>
            <person name="Ohtoshi R."/>
            <person name="Tomita M."/>
            <person name="Numata K."/>
            <person name="Arakawa K."/>
        </authorList>
    </citation>
    <scope>NUCLEOTIDE SEQUENCE [LARGE SCALE GENOMIC DNA]</scope>
</reference>
<evidence type="ECO:0000313" key="3">
    <source>
        <dbReference type="Proteomes" id="UP000299102"/>
    </source>
</evidence>
<evidence type="ECO:0000313" key="2">
    <source>
        <dbReference type="EMBL" id="GBP09048.1"/>
    </source>
</evidence>
<proteinExistence type="predicted"/>